<keyword evidence="3" id="KW-1185">Reference proteome</keyword>
<organism evidence="2 3">
    <name type="scientific">Lithohypha guttulata</name>
    <dbReference type="NCBI Taxonomy" id="1690604"/>
    <lineage>
        <taxon>Eukaryota</taxon>
        <taxon>Fungi</taxon>
        <taxon>Dikarya</taxon>
        <taxon>Ascomycota</taxon>
        <taxon>Pezizomycotina</taxon>
        <taxon>Eurotiomycetes</taxon>
        <taxon>Chaetothyriomycetidae</taxon>
        <taxon>Chaetothyriales</taxon>
        <taxon>Trichomeriaceae</taxon>
        <taxon>Lithohypha</taxon>
    </lineage>
</organism>
<evidence type="ECO:0000313" key="2">
    <source>
        <dbReference type="EMBL" id="KAK5089794.1"/>
    </source>
</evidence>
<protein>
    <submittedName>
        <fullName evidence="2">Uncharacterized protein</fullName>
    </submittedName>
</protein>
<feature type="compositionally biased region" description="Polar residues" evidence="1">
    <location>
        <begin position="133"/>
        <end position="146"/>
    </location>
</feature>
<feature type="region of interest" description="Disordered" evidence="1">
    <location>
        <begin position="499"/>
        <end position="525"/>
    </location>
</feature>
<reference evidence="2 3" key="1">
    <citation type="submission" date="2023-08" db="EMBL/GenBank/DDBJ databases">
        <title>Black Yeasts Isolated from many extreme environments.</title>
        <authorList>
            <person name="Coleine C."/>
            <person name="Stajich J.E."/>
            <person name="Selbmann L."/>
        </authorList>
    </citation>
    <scope>NUCLEOTIDE SEQUENCE [LARGE SCALE GENOMIC DNA]</scope>
    <source>
        <strain evidence="2 3">CCFEE 5885</strain>
    </source>
</reference>
<feature type="compositionally biased region" description="Basic and acidic residues" evidence="1">
    <location>
        <begin position="625"/>
        <end position="653"/>
    </location>
</feature>
<proteinExistence type="predicted"/>
<feature type="region of interest" description="Disordered" evidence="1">
    <location>
        <begin position="388"/>
        <end position="480"/>
    </location>
</feature>
<name>A0ABR0K7M1_9EURO</name>
<gene>
    <name evidence="2" type="ORF">LTR24_005846</name>
</gene>
<feature type="compositionally biased region" description="Basic and acidic residues" evidence="1">
    <location>
        <begin position="119"/>
        <end position="131"/>
    </location>
</feature>
<sequence length="664" mass="71709">MVHRSFLGKSLTDPTFEHTRKTCMEASKTILKEARQALDTGEGPMLWIDQAFMVAAGITLSLDIFHRQNTDPEYEEHRKHVETTIRMLNRFENSMIAIRGVRLLTSLLAEQARLSAQRDMENYRKRAREDDSSTTPGGSAPTPNFLQANDGSFTYAIKRQKFDVPKFLESFVGSDNSFSQSLRSSLRDGGAGANLGGGNDAVPASMEGNGDMVLGNGRLGNVLMQQPDTDKLPSISDMTAGTPNYTQNGMDHAGVPPIDYGYDQFEQFFPPQGGAFAAAGDLGGHPGSEGLDAVGLGNAAPMQVYSSGTAHLSSEFPGDKATPLLPVPNHTPAQQRFRKQFPPMFMSLKQPAIPGIWGSWDPIEGQPKEPESEWPQYNIANIEAAPHAQQQLGSAGNAHASVPSASIDEKQSTPRPTPANPSEAAFHPRASQSQTAPSLPTTSSTDENNSNKTHPPQPQTQTAQTTPPSPQIISTDLCFPAPPPLPTHLFTFGILPPAVNTPSSTTEQPRYTSPPPPPKHFNPSTDLEKDEAIKRVISATQNNNDNGPIWGVASKPPITFDGDEDYSGVLTGGGGGFDNDTEQRGLSQARDRSGTVTVEETEAGVQSAGAIERSARGSVNNDNDNQNREAAGKGKEREKEKEKGQEQEKEKPRGWFAYGSIWNV</sequence>
<feature type="region of interest" description="Disordered" evidence="1">
    <location>
        <begin position="119"/>
        <end position="146"/>
    </location>
</feature>
<dbReference type="Proteomes" id="UP001345013">
    <property type="component" value="Unassembled WGS sequence"/>
</dbReference>
<evidence type="ECO:0000256" key="1">
    <source>
        <dbReference type="SAM" id="MobiDB-lite"/>
    </source>
</evidence>
<comment type="caution">
    <text evidence="2">The sequence shown here is derived from an EMBL/GenBank/DDBJ whole genome shotgun (WGS) entry which is preliminary data.</text>
</comment>
<accession>A0ABR0K7M1</accession>
<feature type="region of interest" description="Disordered" evidence="1">
    <location>
        <begin position="565"/>
        <end position="664"/>
    </location>
</feature>
<evidence type="ECO:0000313" key="3">
    <source>
        <dbReference type="Proteomes" id="UP001345013"/>
    </source>
</evidence>
<feature type="compositionally biased region" description="Polar residues" evidence="1">
    <location>
        <begin position="430"/>
        <end position="452"/>
    </location>
</feature>
<dbReference type="EMBL" id="JAVRRG010000070">
    <property type="protein sequence ID" value="KAK5089794.1"/>
    <property type="molecule type" value="Genomic_DNA"/>
</dbReference>
<feature type="compositionally biased region" description="Polar residues" evidence="1">
    <location>
        <begin position="500"/>
        <end position="511"/>
    </location>
</feature>